<dbReference type="EMBL" id="JAWXYG010000007">
    <property type="protein sequence ID" value="KAK4267974.1"/>
    <property type="molecule type" value="Genomic_DNA"/>
</dbReference>
<protein>
    <recommendedName>
        <fullName evidence="2">Nucleotide-diphospho-sugar transferase domain-containing protein</fullName>
    </recommendedName>
</protein>
<keyword evidence="4" id="KW-1185">Reference proteome</keyword>
<dbReference type="PANTHER" id="PTHR46038">
    <property type="entry name" value="EXPRESSED PROTEIN-RELATED"/>
    <property type="match status" value="1"/>
</dbReference>
<reference evidence="3" key="1">
    <citation type="submission" date="2023-10" db="EMBL/GenBank/DDBJ databases">
        <title>Chromosome-level genome of the transformable northern wattle, Acacia crassicarpa.</title>
        <authorList>
            <person name="Massaro I."/>
            <person name="Sinha N.R."/>
            <person name="Poethig S."/>
            <person name="Leichty A.R."/>
        </authorList>
    </citation>
    <scope>NUCLEOTIDE SEQUENCE</scope>
    <source>
        <strain evidence="3">Acra3RX</strain>
        <tissue evidence="3">Leaf</tissue>
    </source>
</reference>
<gene>
    <name evidence="3" type="ORF">QN277_024685</name>
</gene>
<accession>A0AAE1JH90</accession>
<proteinExistence type="predicted"/>
<evidence type="ECO:0000259" key="2">
    <source>
        <dbReference type="Pfam" id="PF03407"/>
    </source>
</evidence>
<feature type="domain" description="Nucleotide-diphospho-sugar transferase" evidence="2">
    <location>
        <begin position="135"/>
        <end position="336"/>
    </location>
</feature>
<dbReference type="Pfam" id="PF03407">
    <property type="entry name" value="Nucleotid_trans"/>
    <property type="match status" value="1"/>
</dbReference>
<dbReference type="PANTHER" id="PTHR46038:SF12">
    <property type="entry name" value="OS03G0731800 PROTEIN"/>
    <property type="match status" value="1"/>
</dbReference>
<feature type="compositionally biased region" description="Low complexity" evidence="1">
    <location>
        <begin position="59"/>
        <end position="73"/>
    </location>
</feature>
<dbReference type="InterPro" id="IPR005069">
    <property type="entry name" value="Nucl-diP-sugar_transferase"/>
</dbReference>
<evidence type="ECO:0000313" key="4">
    <source>
        <dbReference type="Proteomes" id="UP001293593"/>
    </source>
</evidence>
<evidence type="ECO:0000313" key="3">
    <source>
        <dbReference type="EMBL" id="KAK4267974.1"/>
    </source>
</evidence>
<organism evidence="3 4">
    <name type="scientific">Acacia crassicarpa</name>
    <name type="common">northern wattle</name>
    <dbReference type="NCBI Taxonomy" id="499986"/>
    <lineage>
        <taxon>Eukaryota</taxon>
        <taxon>Viridiplantae</taxon>
        <taxon>Streptophyta</taxon>
        <taxon>Embryophyta</taxon>
        <taxon>Tracheophyta</taxon>
        <taxon>Spermatophyta</taxon>
        <taxon>Magnoliopsida</taxon>
        <taxon>eudicotyledons</taxon>
        <taxon>Gunneridae</taxon>
        <taxon>Pentapetalae</taxon>
        <taxon>rosids</taxon>
        <taxon>fabids</taxon>
        <taxon>Fabales</taxon>
        <taxon>Fabaceae</taxon>
        <taxon>Caesalpinioideae</taxon>
        <taxon>mimosoid clade</taxon>
        <taxon>Acacieae</taxon>
        <taxon>Acacia</taxon>
    </lineage>
</organism>
<feature type="region of interest" description="Disordered" evidence="1">
    <location>
        <begin position="53"/>
        <end position="78"/>
    </location>
</feature>
<dbReference type="Proteomes" id="UP001293593">
    <property type="component" value="Unassembled WGS sequence"/>
</dbReference>
<dbReference type="AlphaFoldDB" id="A0AAE1JH90"/>
<evidence type="ECO:0000256" key="1">
    <source>
        <dbReference type="SAM" id="MobiDB-lite"/>
    </source>
</evidence>
<comment type="caution">
    <text evidence="3">The sequence shown here is derived from an EMBL/GenBank/DDBJ whole genome shotgun (WGS) entry which is preliminary data.</text>
</comment>
<name>A0AAE1JH90_9FABA</name>
<sequence length="378" mass="43945">MYIHLSAMDQHYYRKQTLLFTTNLALFSLLLSAFLFLLSSSFFPHPLLSLHRRTHQQQPPSSSSSSYLSPNSPAANDEAGGELEVALARASMGKRKTVIITVINKAYEEADVEEDISMLDLFLESFWVGEGTRSLVDHLLIVAVDRTAYERCKFRRLICFRLETDGRDFETEKVYMSNGFIEMMWTRTRFLLEVLKRGYSFVFTDTDVMWLRNPFRRLSKNKTEDLQISTDKYLGNPWSEEHLINTGFYFIRSNNKTISLFETWYSKKDNSTGLKEQDVLLDLIGHYGIFGKLGLRVRFLDTLYFSGFCEDSKDFRVVTTVHANCCQSIAAKVADLKVVLRDWEQFKKLSFHEKLEKTNLTANYQWTEHSGCWNSWNA</sequence>
<dbReference type="InterPro" id="IPR044821">
    <property type="entry name" value="At1g28695/At4g15970-like"/>
</dbReference>